<feature type="non-terminal residue" evidence="1">
    <location>
        <position position="456"/>
    </location>
</feature>
<feature type="non-terminal residue" evidence="1">
    <location>
        <position position="1"/>
    </location>
</feature>
<proteinExistence type="predicted"/>
<comment type="caution">
    <text evidence="1">The sequence shown here is derived from an EMBL/GenBank/DDBJ whole genome shotgun (WGS) entry which is preliminary data.</text>
</comment>
<organism evidence="1 2">
    <name type="scientific">Pristionchus fissidentatus</name>
    <dbReference type="NCBI Taxonomy" id="1538716"/>
    <lineage>
        <taxon>Eukaryota</taxon>
        <taxon>Metazoa</taxon>
        <taxon>Ecdysozoa</taxon>
        <taxon>Nematoda</taxon>
        <taxon>Chromadorea</taxon>
        <taxon>Rhabditida</taxon>
        <taxon>Rhabditina</taxon>
        <taxon>Diplogasteromorpha</taxon>
        <taxon>Diplogasteroidea</taxon>
        <taxon>Neodiplogasteridae</taxon>
        <taxon>Pristionchus</taxon>
    </lineage>
</organism>
<name>A0AAV5UT15_9BILA</name>
<evidence type="ECO:0000313" key="1">
    <source>
        <dbReference type="EMBL" id="GMT10256.1"/>
    </source>
</evidence>
<protein>
    <submittedName>
        <fullName evidence="1">Uncharacterized protein</fullName>
    </submittedName>
</protein>
<dbReference type="EMBL" id="BTSY01000001">
    <property type="protein sequence ID" value="GMT10256.1"/>
    <property type="molecule type" value="Genomic_DNA"/>
</dbReference>
<reference evidence="1" key="1">
    <citation type="submission" date="2023-10" db="EMBL/GenBank/DDBJ databases">
        <title>Genome assembly of Pristionchus species.</title>
        <authorList>
            <person name="Yoshida K."/>
            <person name="Sommer R.J."/>
        </authorList>
    </citation>
    <scope>NUCLEOTIDE SEQUENCE</scope>
    <source>
        <strain evidence="1">RS5133</strain>
    </source>
</reference>
<dbReference type="Proteomes" id="UP001432322">
    <property type="component" value="Unassembled WGS sequence"/>
</dbReference>
<sequence>WQPTSWNAVETALHQFAKAAGVSRVRCNKPYSKLSPRGKNYKGTGVYLLLKIMIETIAQTAPERAELWMKVKADMGDRVPSIDDSELVQSLLKIAAEHYNMATNRLERVWLLSLYANDIDYHTMLQHIPGLSDRTWNEARKMAIDQDSFVLGDNTKERYDPVKLEYFISFITSPHIMISLPFGDATVKDSHGNILHMSPTVPQARIYETIRLYEEYMKEAGLEKLLLKRTTAYKILSNLPMKQTHSLTCVDYYHARATNGLIEMGRMIDDFVTMGRLKSVDAPHFKRGIDVMRSYLKGNFCKHLKKESRISDHCMFWALSDPNNAHFKMEHKGHEHKQRCTECKNIEHTIDELRTLICDVGSEKKLSVDEKRKMEAYAHEFELRATSLHELKAHLVRSEYASMDKERIMDNRKEDEAMIILDYAQRWDPERYRETQSQYFGKSGESWHISHVSAKI</sequence>
<keyword evidence="2" id="KW-1185">Reference proteome</keyword>
<dbReference type="AlphaFoldDB" id="A0AAV5UT15"/>
<accession>A0AAV5UT15</accession>
<evidence type="ECO:0000313" key="2">
    <source>
        <dbReference type="Proteomes" id="UP001432322"/>
    </source>
</evidence>
<gene>
    <name evidence="1" type="ORF">PFISCL1PPCAC_1553</name>
</gene>